<name>I0Z855_COCSC</name>
<dbReference type="EMBL" id="AGSI01000002">
    <property type="protein sequence ID" value="EIE26824.1"/>
    <property type="molecule type" value="Genomic_DNA"/>
</dbReference>
<comment type="caution">
    <text evidence="2">The sequence shown here is derived from an EMBL/GenBank/DDBJ whole genome shotgun (WGS) entry which is preliminary data.</text>
</comment>
<gene>
    <name evidence="2" type="ORF">COCSUDRAFT_59332</name>
</gene>
<dbReference type="InterPro" id="IPR052636">
    <property type="entry name" value="UDP-D-xylose:L-fucose_XylT"/>
</dbReference>
<dbReference type="Pfam" id="PF03407">
    <property type="entry name" value="Nucleotid_trans"/>
    <property type="match status" value="1"/>
</dbReference>
<dbReference type="InterPro" id="IPR005069">
    <property type="entry name" value="Nucl-diP-sugar_transferase"/>
</dbReference>
<sequence>MVHEPRVSKDLDFRYPEFSAVRMARWLPVVFLVASCLILQCNARAHSGRDPLRPILERIAVDKTVILTQASCPYLDFAENWILHVERLGITNYLILMDDDVAFKYLDSKFPGHTVHPSVISKGSKHMPKPLMRYDSLDFNNMMCDRLGIQRRVLDLGFSFLWTDMDTVWLQDASKIIPRGFDFVGTGDRFRFGHDEEEENKICGCMTFWTPTVPARQALRDWHQKCIDSTVDDQRTLQEMWASGELKKKVFWYIMPWQLFPSGALLDQVKVDFSRSQAQNPGAVLPAVIHANYRTGDDAKRKFLQERFAWKIPPEQKFPECKLVQPA</sequence>
<dbReference type="AlphaFoldDB" id="I0Z855"/>
<dbReference type="RefSeq" id="XP_005651368.1">
    <property type="nucleotide sequence ID" value="XM_005651311.1"/>
</dbReference>
<proteinExistence type="predicted"/>
<feature type="domain" description="Nucleotide-diphospho-sugar transferase" evidence="1">
    <location>
        <begin position="90"/>
        <end position="304"/>
    </location>
</feature>
<dbReference type="GeneID" id="17044834"/>
<dbReference type="OrthoDB" id="540503at2759"/>
<dbReference type="PANTHER" id="PTHR47032">
    <property type="entry name" value="UDP-D-XYLOSE:L-FUCOSE ALPHA-1,3-D-XYLOSYLTRANSFERASE-RELATED"/>
    <property type="match status" value="1"/>
</dbReference>
<dbReference type="KEGG" id="csl:COCSUDRAFT_59332"/>
<reference evidence="2 3" key="1">
    <citation type="journal article" date="2012" name="Genome Biol.">
        <title>The genome of the polar eukaryotic microalga coccomyxa subellipsoidea reveals traits of cold adaptation.</title>
        <authorList>
            <person name="Blanc G."/>
            <person name="Agarkova I."/>
            <person name="Grimwood J."/>
            <person name="Kuo A."/>
            <person name="Brueggeman A."/>
            <person name="Dunigan D."/>
            <person name="Gurnon J."/>
            <person name="Ladunga I."/>
            <person name="Lindquist E."/>
            <person name="Lucas S."/>
            <person name="Pangilinan J."/>
            <person name="Proschold T."/>
            <person name="Salamov A."/>
            <person name="Schmutz J."/>
            <person name="Weeks D."/>
            <person name="Yamada T."/>
            <person name="Claverie J.M."/>
            <person name="Grigoriev I."/>
            <person name="Van Etten J."/>
            <person name="Lomsadze A."/>
            <person name="Borodovsky M."/>
        </authorList>
    </citation>
    <scope>NUCLEOTIDE SEQUENCE [LARGE SCALE GENOMIC DNA]</scope>
    <source>
        <strain evidence="2 3">C-169</strain>
    </source>
</reference>
<dbReference type="PANTHER" id="PTHR47032:SF1">
    <property type="entry name" value="UDP-D-XYLOSE:L-FUCOSE ALPHA-1,3-D-XYLOSYLTRANSFERASE-RELATED"/>
    <property type="match status" value="1"/>
</dbReference>
<dbReference type="eggNOG" id="ENOG502QT5X">
    <property type="taxonomic scope" value="Eukaryota"/>
</dbReference>
<organism evidence="2 3">
    <name type="scientific">Coccomyxa subellipsoidea (strain C-169)</name>
    <name type="common">Green microalga</name>
    <dbReference type="NCBI Taxonomy" id="574566"/>
    <lineage>
        <taxon>Eukaryota</taxon>
        <taxon>Viridiplantae</taxon>
        <taxon>Chlorophyta</taxon>
        <taxon>core chlorophytes</taxon>
        <taxon>Trebouxiophyceae</taxon>
        <taxon>Trebouxiophyceae incertae sedis</taxon>
        <taxon>Coccomyxaceae</taxon>
        <taxon>Coccomyxa</taxon>
        <taxon>Coccomyxa subellipsoidea</taxon>
    </lineage>
</organism>
<evidence type="ECO:0000313" key="3">
    <source>
        <dbReference type="Proteomes" id="UP000007264"/>
    </source>
</evidence>
<dbReference type="Proteomes" id="UP000007264">
    <property type="component" value="Unassembled WGS sequence"/>
</dbReference>
<keyword evidence="3" id="KW-1185">Reference proteome</keyword>
<dbReference type="GO" id="GO:0005794">
    <property type="term" value="C:Golgi apparatus"/>
    <property type="evidence" value="ECO:0007669"/>
    <property type="project" value="TreeGrafter"/>
</dbReference>
<protein>
    <recommendedName>
        <fullName evidence="1">Nucleotide-diphospho-sugar transferase domain-containing protein</fullName>
    </recommendedName>
</protein>
<evidence type="ECO:0000259" key="1">
    <source>
        <dbReference type="Pfam" id="PF03407"/>
    </source>
</evidence>
<evidence type="ECO:0000313" key="2">
    <source>
        <dbReference type="EMBL" id="EIE26824.1"/>
    </source>
</evidence>
<dbReference type="GO" id="GO:0016757">
    <property type="term" value="F:glycosyltransferase activity"/>
    <property type="evidence" value="ECO:0007669"/>
    <property type="project" value="TreeGrafter"/>
</dbReference>
<accession>I0Z855</accession>